<accession>A0A433Q8N5</accession>
<organism evidence="1 2">
    <name type="scientific">Jimgerdemannia flammicorona</name>
    <dbReference type="NCBI Taxonomy" id="994334"/>
    <lineage>
        <taxon>Eukaryota</taxon>
        <taxon>Fungi</taxon>
        <taxon>Fungi incertae sedis</taxon>
        <taxon>Mucoromycota</taxon>
        <taxon>Mucoromycotina</taxon>
        <taxon>Endogonomycetes</taxon>
        <taxon>Endogonales</taxon>
        <taxon>Endogonaceae</taxon>
        <taxon>Jimgerdemannia</taxon>
    </lineage>
</organism>
<reference evidence="1 2" key="1">
    <citation type="journal article" date="2018" name="New Phytol.">
        <title>Phylogenomics of Endogonaceae and evolution of mycorrhizas within Mucoromycota.</title>
        <authorList>
            <person name="Chang Y."/>
            <person name="Desiro A."/>
            <person name="Na H."/>
            <person name="Sandor L."/>
            <person name="Lipzen A."/>
            <person name="Clum A."/>
            <person name="Barry K."/>
            <person name="Grigoriev I.V."/>
            <person name="Martin F.M."/>
            <person name="Stajich J.E."/>
            <person name="Smith M.E."/>
            <person name="Bonito G."/>
            <person name="Spatafora J.W."/>
        </authorList>
    </citation>
    <scope>NUCLEOTIDE SEQUENCE [LARGE SCALE GENOMIC DNA]</scope>
    <source>
        <strain evidence="1 2">AD002</strain>
    </source>
</reference>
<feature type="non-terminal residue" evidence="1">
    <location>
        <position position="71"/>
    </location>
</feature>
<evidence type="ECO:0000313" key="1">
    <source>
        <dbReference type="EMBL" id="RUS26144.1"/>
    </source>
</evidence>
<keyword evidence="2" id="KW-1185">Reference proteome</keyword>
<proteinExistence type="predicted"/>
<evidence type="ECO:0000313" key="2">
    <source>
        <dbReference type="Proteomes" id="UP000274822"/>
    </source>
</evidence>
<name>A0A433Q8N5_9FUNG</name>
<comment type="caution">
    <text evidence="1">The sequence shown here is derived from an EMBL/GenBank/DDBJ whole genome shotgun (WGS) entry which is preliminary data.</text>
</comment>
<dbReference type="EMBL" id="RBNJ01011164">
    <property type="protein sequence ID" value="RUS26144.1"/>
    <property type="molecule type" value="Genomic_DNA"/>
</dbReference>
<dbReference type="Proteomes" id="UP000274822">
    <property type="component" value="Unassembled WGS sequence"/>
</dbReference>
<gene>
    <name evidence="1" type="ORF">BC938DRAFT_471177</name>
</gene>
<protein>
    <submittedName>
        <fullName evidence="1">Uncharacterized protein</fullName>
    </submittedName>
</protein>
<sequence>MSSTPIRCTSTQRFTRTLTHSSRSATWTRTPATYATTLRSAKSLFTVIACIGWLSVSSLHSTPNRGSPARY</sequence>
<dbReference type="AlphaFoldDB" id="A0A433Q8N5"/>